<dbReference type="EMBL" id="CAJHIT010000008">
    <property type="protein sequence ID" value="CAD6503944.1"/>
    <property type="molecule type" value="Genomic_DNA"/>
</dbReference>
<dbReference type="GO" id="GO:0006260">
    <property type="term" value="P:DNA replication"/>
    <property type="evidence" value="ECO:0007669"/>
    <property type="project" value="InterPro"/>
</dbReference>
<dbReference type="InterPro" id="IPR011545">
    <property type="entry name" value="DEAD/DEAH_box_helicase_dom"/>
</dbReference>
<dbReference type="EC" id="5.6.2.4" evidence="10"/>
<evidence type="ECO:0000256" key="6">
    <source>
        <dbReference type="ARBA" id="ARBA00023125"/>
    </source>
</evidence>
<dbReference type="PANTHER" id="PTHR13710">
    <property type="entry name" value="DNA HELICASE RECQ FAMILY MEMBER"/>
    <property type="match status" value="1"/>
</dbReference>
<dbReference type="GO" id="GO:0043138">
    <property type="term" value="F:3'-5' DNA helicase activity"/>
    <property type="evidence" value="ECO:0007669"/>
    <property type="project" value="UniProtKB-EC"/>
</dbReference>
<dbReference type="PANTHER" id="PTHR13710:SF153">
    <property type="entry name" value="RECQ-LIKE DNA HELICASE BLM"/>
    <property type="match status" value="1"/>
</dbReference>
<gene>
    <name evidence="15" type="ORF">BGTH12_LOCUS5302</name>
</gene>
<dbReference type="SMART" id="SM00956">
    <property type="entry name" value="RQC"/>
    <property type="match status" value="1"/>
</dbReference>
<name>A0A9W4D4I0_BLUGR</name>
<evidence type="ECO:0000259" key="12">
    <source>
        <dbReference type="PROSITE" id="PS50967"/>
    </source>
</evidence>
<feature type="compositionally biased region" description="Polar residues" evidence="11">
    <location>
        <begin position="89"/>
        <end position="101"/>
    </location>
</feature>
<feature type="compositionally biased region" description="Polar residues" evidence="11">
    <location>
        <begin position="471"/>
        <end position="481"/>
    </location>
</feature>
<feature type="compositionally biased region" description="Polar residues" evidence="11">
    <location>
        <begin position="1716"/>
        <end position="1725"/>
    </location>
</feature>
<dbReference type="Pfam" id="PF16124">
    <property type="entry name" value="RecQ_Zn_bind"/>
    <property type="match status" value="1"/>
</dbReference>
<dbReference type="FunFam" id="3.40.50.300:FF:000537">
    <property type="entry name" value="Bloom syndrome RecQ-like helicase"/>
    <property type="match status" value="1"/>
</dbReference>
<accession>A0A9W4D4I0</accession>
<evidence type="ECO:0000259" key="14">
    <source>
        <dbReference type="PROSITE" id="PS51194"/>
    </source>
</evidence>
<feature type="region of interest" description="Disordered" evidence="11">
    <location>
        <begin position="142"/>
        <end position="202"/>
    </location>
</feature>
<dbReference type="PROSITE" id="PS00690">
    <property type="entry name" value="DEAH_ATP_HELICASE"/>
    <property type="match status" value="1"/>
</dbReference>
<feature type="non-terminal residue" evidence="15">
    <location>
        <position position="1"/>
    </location>
</feature>
<sequence length="1746" mass="196949">RFVILPILSALQRNSISSIKLHVNTSNGALVGSSLRKSLMTRHNLDIHVSWLLSQSDSQIAETCAHNRTHVPQRLDSFHKEPQKDYNEEQSSTLTSSVPTNPNDLIAISQHSRNMSSFGSKSMGKLTSALKTSRPSLITGQITTSVSKLLPKPTPNKESATCPKDPNKDLPFTKINRQNLPAGNKSRRAPLSPRPTSDQRQEVCHKNVESVDLTSENEEDLLMLFNGPDFIPIEQQTSSYSFDKTPDPKAFYQKSEKEKNNHTVNSGFPLVLHKKIAQNSFVKQDEFVDVDEVLTFQKTNISSDETQTHASQSLHDDKDLPSEKIAPVETPIPQIYGKSEVSLQNQAMSAPKTPKAPPINTKIQASLSSNPKTQSIDGGPEVTAAVQVAASPSRQKIIFDTTNSQVRQESNEYWKQIVINDSDDDELLPDLERVFSSSIHNSAENSPQEAGPYPSSKVTGINEVSQIVKTKGSMSSTTSAKPTDPHPRIPQNFAEKPEVSLSPLSLEKKPNLQESLIEESSQLQTPPSSLFMEDKKLVNLYLKYPSSIELFRERASNSLAQNSIASMAYIDADEPAPLHLKDERRKLLGNLKSYAELETLHIKHQSLIDEKKTLVRRVMELLDSNMDTSSQEERQSAISQDVKTIEHQLAKLLHSSGAVNDGFGSENNDNTFLKNLHPVANTIEDVIPKKLARSATEKLQADVNSQFLTKQKDLIRSNNTSRELSPFQKSPHTYSCLPTRSHLLTYSVSPSPASHTFESTSNMQRLTSKKPEYNLLNSQSREFHNSHHDTKLFEEDEDISATLLNEAQRTDEEQDEVEFYGDESFGDSEYDEDMLFIAQQVENQDPTSHTKNSIKQQPISGESRHLNEGLKLNCPSNQKNMYSPVENQALLFRYPWSKDVKKMLKERFKLKGFRHHQLEAINATLNGEDAFILMPTGGGKSLCYQLPAVVQSGKTKGVTIVVSPLLSLMHDQVEHLRKNYIQAATINGDTDSSERREIMNNLRQQHPEQHIQLLYVTPEMVSQSGQMGDILSSLNQRSKLARFVIDEAHCVSQWGHDFRKEYIALSRLRKDFPSVPIMALTATATENVKNDVINNLGMGKPPIFSQSFNRPNLYYEVRPKSGRKMPELLKEIADLVTRKYRGQTGIIYTLSRKGCEDMAKKLSKEFNISVHHYHAGMKSEEKTKVQRDWQSGKLQVVVATIAFGMGIDKPDVRFVIHYTIPKSLEGYYQETGRAGRDGKKSGCYLYYSWGDTVMLRKFIFESDTKNDQKSTDQKEREWTMLQTMIGYCDNRADCRRMQVLRYFGETFLKNNCRHSCDNCSSGILYESKNFTNCSKFAMGIVRHLKSHKATVLNCVELLQGKKTKSLSKFNAENFEEFGSCKEISRGDLERVMYRLILENALVEESVVNVGNFTSQYIRLGPNSRDFMTGRRKVHLDVPVELGKYSTTDSASKYPTSTILTSPIPHTISKRQTKQSSCVSEAKRRRCTPKADFGTIVEPASSRICRLPKSMLGPPITIDQQLAQLPDIHRDLVYSFVEQAKVVEERLRNKTGVRKPFFSEANFREMAIAWPMTLEDMKEMTGINIERVESYGEYFIPLVKHFYNSYNEMMGSKMHEKEGDMDRNHQNVVIVSDDDDDDHESILDEEQEIAVQTAERSHHFYHPTQNERGTQRDFRSGRGRGRGRVSKKSVSRKSNRAATGLLNAGIVKRGKPKSIRSAGTSGSTLSRRYMYGGGHNGTSSGIGMMPT</sequence>
<feature type="domain" description="HRDC" evidence="12">
    <location>
        <begin position="1526"/>
        <end position="1608"/>
    </location>
</feature>
<dbReference type="InterPro" id="IPR002464">
    <property type="entry name" value="DNA/RNA_helicase_DEAH_CS"/>
</dbReference>
<feature type="domain" description="Helicase C-terminal" evidence="14">
    <location>
        <begin position="1124"/>
        <end position="1279"/>
    </location>
</feature>
<dbReference type="SMART" id="SM00487">
    <property type="entry name" value="DEXDc"/>
    <property type="match status" value="1"/>
</dbReference>
<feature type="compositionally biased region" description="Basic residues" evidence="11">
    <location>
        <begin position="1676"/>
        <end position="1694"/>
    </location>
</feature>
<dbReference type="CDD" id="cd18794">
    <property type="entry name" value="SF2_C_RecQ"/>
    <property type="match status" value="1"/>
</dbReference>
<dbReference type="GO" id="GO:0005634">
    <property type="term" value="C:nucleus"/>
    <property type="evidence" value="ECO:0007669"/>
    <property type="project" value="UniProtKB-SubCell"/>
</dbReference>
<keyword evidence="7" id="KW-0413">Isomerase</keyword>
<proteinExistence type="predicted"/>
<feature type="compositionally biased region" description="Low complexity" evidence="11">
    <location>
        <begin position="1736"/>
        <end position="1746"/>
    </location>
</feature>
<keyword evidence="3" id="KW-0378">Hydrolase</keyword>
<dbReference type="PROSITE" id="PS50967">
    <property type="entry name" value="HRDC"/>
    <property type="match status" value="1"/>
</dbReference>
<dbReference type="GO" id="GO:0000724">
    <property type="term" value="P:double-strand break repair via homologous recombination"/>
    <property type="evidence" value="ECO:0007669"/>
    <property type="project" value="TreeGrafter"/>
</dbReference>
<feature type="region of interest" description="Disordered" evidence="11">
    <location>
        <begin position="81"/>
        <end position="101"/>
    </location>
</feature>
<comment type="catalytic activity">
    <reaction evidence="9">
        <text>Couples ATP hydrolysis with the unwinding of duplex DNA by translocating in the 3'-5' direction.</text>
        <dbReference type="EC" id="5.6.2.4"/>
    </reaction>
</comment>
<feature type="region of interest" description="Disordered" evidence="11">
    <location>
        <begin position="303"/>
        <end position="333"/>
    </location>
</feature>
<evidence type="ECO:0000256" key="9">
    <source>
        <dbReference type="ARBA" id="ARBA00034617"/>
    </source>
</evidence>
<dbReference type="InterPro" id="IPR032284">
    <property type="entry name" value="RecQ_Zn-bd"/>
</dbReference>
<dbReference type="FunFam" id="3.40.50.300:FF:001975">
    <property type="entry name" value="ATP-dependent DNA helicase"/>
    <property type="match status" value="1"/>
</dbReference>
<dbReference type="PROSITE" id="PS51194">
    <property type="entry name" value="HELICASE_CTER"/>
    <property type="match status" value="1"/>
</dbReference>
<feature type="domain" description="Helicase ATP-binding" evidence="13">
    <location>
        <begin position="921"/>
        <end position="1102"/>
    </location>
</feature>
<organism evidence="15 16">
    <name type="scientific">Blumeria graminis f. sp. triticale</name>
    <dbReference type="NCBI Taxonomy" id="1689686"/>
    <lineage>
        <taxon>Eukaryota</taxon>
        <taxon>Fungi</taxon>
        <taxon>Dikarya</taxon>
        <taxon>Ascomycota</taxon>
        <taxon>Pezizomycotina</taxon>
        <taxon>Leotiomycetes</taxon>
        <taxon>Erysiphales</taxon>
        <taxon>Erysiphaceae</taxon>
        <taxon>Blumeria</taxon>
    </lineage>
</organism>
<dbReference type="InterPro" id="IPR004589">
    <property type="entry name" value="DNA_helicase_ATP-dep_RecQ"/>
</dbReference>
<dbReference type="Proteomes" id="UP000683417">
    <property type="component" value="Unassembled WGS sequence"/>
</dbReference>
<evidence type="ECO:0000256" key="10">
    <source>
        <dbReference type="ARBA" id="ARBA00034808"/>
    </source>
</evidence>
<dbReference type="GO" id="GO:0005694">
    <property type="term" value="C:chromosome"/>
    <property type="evidence" value="ECO:0007669"/>
    <property type="project" value="TreeGrafter"/>
</dbReference>
<feature type="region of interest" description="Disordered" evidence="11">
    <location>
        <begin position="471"/>
        <end position="504"/>
    </location>
</feature>
<dbReference type="NCBIfam" id="TIGR00614">
    <property type="entry name" value="recQ_fam"/>
    <property type="match status" value="1"/>
</dbReference>
<dbReference type="PROSITE" id="PS51192">
    <property type="entry name" value="HELICASE_ATP_BIND_1"/>
    <property type="match status" value="1"/>
</dbReference>
<dbReference type="GO" id="GO:0016787">
    <property type="term" value="F:hydrolase activity"/>
    <property type="evidence" value="ECO:0007669"/>
    <property type="project" value="UniProtKB-KW"/>
</dbReference>
<feature type="region of interest" description="Disordered" evidence="11">
    <location>
        <begin position="440"/>
        <end position="459"/>
    </location>
</feature>
<reference evidence="15" key="1">
    <citation type="submission" date="2020-10" db="EMBL/GenBank/DDBJ databases">
        <authorList>
            <person name="Muller C M."/>
        </authorList>
    </citation>
    <scope>NUCLEOTIDE SEQUENCE</scope>
    <source>
        <strain evidence="15">THUN-12</strain>
    </source>
</reference>
<evidence type="ECO:0000313" key="15">
    <source>
        <dbReference type="EMBL" id="CAD6503944.1"/>
    </source>
</evidence>
<dbReference type="Pfam" id="PF09382">
    <property type="entry name" value="RQC"/>
    <property type="match status" value="1"/>
</dbReference>
<dbReference type="InterPro" id="IPR014001">
    <property type="entry name" value="Helicase_ATP-bd"/>
</dbReference>
<comment type="caution">
    <text evidence="15">The sequence shown here is derived from an EMBL/GenBank/DDBJ whole genome shotgun (WGS) entry which is preliminary data.</text>
</comment>
<evidence type="ECO:0000256" key="11">
    <source>
        <dbReference type="SAM" id="MobiDB-lite"/>
    </source>
</evidence>
<evidence type="ECO:0000256" key="7">
    <source>
        <dbReference type="ARBA" id="ARBA00023235"/>
    </source>
</evidence>
<keyword evidence="6" id="KW-0238">DNA-binding</keyword>
<evidence type="ECO:0000256" key="2">
    <source>
        <dbReference type="ARBA" id="ARBA00022741"/>
    </source>
</evidence>
<dbReference type="SMART" id="SM00490">
    <property type="entry name" value="HELICc"/>
    <property type="match status" value="1"/>
</dbReference>
<dbReference type="GO" id="GO:0005524">
    <property type="term" value="F:ATP binding"/>
    <property type="evidence" value="ECO:0007669"/>
    <property type="project" value="UniProtKB-KW"/>
</dbReference>
<evidence type="ECO:0000259" key="13">
    <source>
        <dbReference type="PROSITE" id="PS51192"/>
    </source>
</evidence>
<keyword evidence="4" id="KW-0347">Helicase</keyword>
<evidence type="ECO:0000313" key="16">
    <source>
        <dbReference type="Proteomes" id="UP000683417"/>
    </source>
</evidence>
<evidence type="ECO:0000256" key="4">
    <source>
        <dbReference type="ARBA" id="ARBA00022806"/>
    </source>
</evidence>
<dbReference type="InterPro" id="IPR002121">
    <property type="entry name" value="HRDC_dom"/>
</dbReference>
<evidence type="ECO:0000256" key="1">
    <source>
        <dbReference type="ARBA" id="ARBA00004123"/>
    </source>
</evidence>
<dbReference type="CDD" id="cd17920">
    <property type="entry name" value="DEXHc_RecQ"/>
    <property type="match status" value="1"/>
</dbReference>
<evidence type="ECO:0000256" key="3">
    <source>
        <dbReference type="ARBA" id="ARBA00022801"/>
    </source>
</evidence>
<dbReference type="GO" id="GO:0003677">
    <property type="term" value="F:DNA binding"/>
    <property type="evidence" value="ECO:0007669"/>
    <property type="project" value="UniProtKB-KW"/>
</dbReference>
<protein>
    <recommendedName>
        <fullName evidence="10">DNA 3'-5' helicase</fullName>
        <ecNumber evidence="10">5.6.2.4</ecNumber>
    </recommendedName>
</protein>
<feature type="region of interest" description="Disordered" evidence="11">
    <location>
        <begin position="1710"/>
        <end position="1746"/>
    </location>
</feature>
<dbReference type="GO" id="GO:0009378">
    <property type="term" value="F:four-way junction helicase activity"/>
    <property type="evidence" value="ECO:0007669"/>
    <property type="project" value="TreeGrafter"/>
</dbReference>
<dbReference type="Pfam" id="PF00271">
    <property type="entry name" value="Helicase_C"/>
    <property type="match status" value="1"/>
</dbReference>
<keyword evidence="8" id="KW-0539">Nucleus</keyword>
<keyword evidence="2" id="KW-0547">Nucleotide-binding</keyword>
<evidence type="ECO:0000256" key="8">
    <source>
        <dbReference type="ARBA" id="ARBA00023242"/>
    </source>
</evidence>
<comment type="subcellular location">
    <subcellularLocation>
        <location evidence="1">Nucleus</location>
    </subcellularLocation>
</comment>
<feature type="compositionally biased region" description="Polar residues" evidence="11">
    <location>
        <begin position="303"/>
        <end position="313"/>
    </location>
</feature>
<dbReference type="InterPro" id="IPR001650">
    <property type="entry name" value="Helicase_C-like"/>
</dbReference>
<dbReference type="InterPro" id="IPR018982">
    <property type="entry name" value="RQC_domain"/>
</dbReference>
<dbReference type="GO" id="GO:0005737">
    <property type="term" value="C:cytoplasm"/>
    <property type="evidence" value="ECO:0007669"/>
    <property type="project" value="TreeGrafter"/>
</dbReference>
<feature type="region of interest" description="Disordered" evidence="11">
    <location>
        <begin position="1655"/>
        <end position="1695"/>
    </location>
</feature>
<keyword evidence="5" id="KW-0067">ATP-binding</keyword>
<dbReference type="Pfam" id="PF00270">
    <property type="entry name" value="DEAD"/>
    <property type="match status" value="1"/>
</dbReference>
<evidence type="ECO:0000256" key="5">
    <source>
        <dbReference type="ARBA" id="ARBA00022840"/>
    </source>
</evidence>